<dbReference type="Proteomes" id="UP001283361">
    <property type="component" value="Unassembled WGS sequence"/>
</dbReference>
<feature type="signal peptide" evidence="2">
    <location>
        <begin position="1"/>
        <end position="22"/>
    </location>
</feature>
<evidence type="ECO:0000313" key="3">
    <source>
        <dbReference type="EMBL" id="KAK3755482.1"/>
    </source>
</evidence>
<name>A0AAE0YRM1_9GAST</name>
<accession>A0AAE0YRM1</accession>
<feature type="coiled-coil region" evidence="1">
    <location>
        <begin position="184"/>
        <end position="211"/>
    </location>
</feature>
<gene>
    <name evidence="3" type="ORF">RRG08_059647</name>
</gene>
<feature type="chain" id="PRO_5042154600" evidence="2">
    <location>
        <begin position="23"/>
        <end position="221"/>
    </location>
</feature>
<comment type="caution">
    <text evidence="3">The sequence shown here is derived from an EMBL/GenBank/DDBJ whole genome shotgun (WGS) entry which is preliminary data.</text>
</comment>
<evidence type="ECO:0000256" key="2">
    <source>
        <dbReference type="SAM" id="SignalP"/>
    </source>
</evidence>
<dbReference type="EMBL" id="JAWDGP010005598">
    <property type="protein sequence ID" value="KAK3755482.1"/>
    <property type="molecule type" value="Genomic_DNA"/>
</dbReference>
<protein>
    <submittedName>
        <fullName evidence="3">Uncharacterized protein</fullName>
    </submittedName>
</protein>
<keyword evidence="2" id="KW-0732">Signal</keyword>
<reference evidence="3" key="1">
    <citation type="journal article" date="2023" name="G3 (Bethesda)">
        <title>A reference genome for the long-term kleptoplast-retaining sea slug Elysia crispata morphotype clarki.</title>
        <authorList>
            <person name="Eastman K.E."/>
            <person name="Pendleton A.L."/>
            <person name="Shaikh M.A."/>
            <person name="Suttiyut T."/>
            <person name="Ogas R."/>
            <person name="Tomko P."/>
            <person name="Gavelis G."/>
            <person name="Widhalm J.R."/>
            <person name="Wisecaver J.H."/>
        </authorList>
    </citation>
    <scope>NUCLEOTIDE SEQUENCE</scope>
    <source>
        <strain evidence="3">ECLA1</strain>
    </source>
</reference>
<evidence type="ECO:0000256" key="1">
    <source>
        <dbReference type="SAM" id="Coils"/>
    </source>
</evidence>
<dbReference type="AlphaFoldDB" id="A0AAE0YRM1"/>
<keyword evidence="1" id="KW-0175">Coiled coil</keyword>
<organism evidence="3 4">
    <name type="scientific">Elysia crispata</name>
    <name type="common">lettuce slug</name>
    <dbReference type="NCBI Taxonomy" id="231223"/>
    <lineage>
        <taxon>Eukaryota</taxon>
        <taxon>Metazoa</taxon>
        <taxon>Spiralia</taxon>
        <taxon>Lophotrochozoa</taxon>
        <taxon>Mollusca</taxon>
        <taxon>Gastropoda</taxon>
        <taxon>Heterobranchia</taxon>
        <taxon>Euthyneura</taxon>
        <taxon>Panpulmonata</taxon>
        <taxon>Sacoglossa</taxon>
        <taxon>Placobranchoidea</taxon>
        <taxon>Plakobranchidae</taxon>
        <taxon>Elysia</taxon>
    </lineage>
</organism>
<proteinExistence type="predicted"/>
<keyword evidence="4" id="KW-1185">Reference proteome</keyword>
<sequence length="221" mass="24114">MPIFDVIVTALLLSLIVGTSQSAGVDFTLSRGKWKSSTSSVPCGVLRCEAGSLSFNGDKSRTIRNMTVFKTQLSGPGRISNSNSNPRDLTVLASVSPTQSKLDQVSNGRRISGLLKDGQATLRVELRKHADCSAEYVCHVQEVGTDGKELVTLSRLLQPQDQNLDNVYETSLPSSIFVRLLSLIQGLDVKLAVMEKTSERLEDKLNSLERSWDDKSGTLKT</sequence>
<evidence type="ECO:0000313" key="4">
    <source>
        <dbReference type="Proteomes" id="UP001283361"/>
    </source>
</evidence>